<evidence type="ECO:0000313" key="3">
    <source>
        <dbReference type="Proteomes" id="UP000007648"/>
    </source>
</evidence>
<reference evidence="2" key="3">
    <citation type="submission" date="2025-09" db="UniProtKB">
        <authorList>
            <consortium name="Ensembl"/>
        </authorList>
    </citation>
    <scope>IDENTIFICATION</scope>
</reference>
<dbReference type="GO" id="GO:0008381">
    <property type="term" value="F:mechanosensitive monoatomic ion channel activity"/>
    <property type="evidence" value="ECO:0007669"/>
    <property type="project" value="InterPro"/>
</dbReference>
<dbReference type="Proteomes" id="UP000007648">
    <property type="component" value="Unassembled WGS sequence"/>
</dbReference>
<dbReference type="InterPro" id="IPR027272">
    <property type="entry name" value="Piezo"/>
</dbReference>
<name>A0A7N4P3P9_SARHA</name>
<dbReference type="InParanoid" id="A0A7N4P3P9"/>
<organism evidence="2 3">
    <name type="scientific">Sarcophilus harrisii</name>
    <name type="common">Tasmanian devil</name>
    <name type="synonym">Sarcophilus laniarius</name>
    <dbReference type="NCBI Taxonomy" id="9305"/>
    <lineage>
        <taxon>Eukaryota</taxon>
        <taxon>Metazoa</taxon>
        <taxon>Chordata</taxon>
        <taxon>Craniata</taxon>
        <taxon>Vertebrata</taxon>
        <taxon>Euteleostomi</taxon>
        <taxon>Mammalia</taxon>
        <taxon>Metatheria</taxon>
        <taxon>Dasyuromorphia</taxon>
        <taxon>Dasyuridae</taxon>
        <taxon>Sarcophilus</taxon>
    </lineage>
</organism>
<feature type="domain" description="Piezo non-specific cation channel cap" evidence="1">
    <location>
        <begin position="38"/>
        <end position="189"/>
    </location>
</feature>
<dbReference type="Pfam" id="PF12166">
    <property type="entry name" value="Piezo_cap"/>
    <property type="match status" value="1"/>
</dbReference>
<protein>
    <recommendedName>
        <fullName evidence="1">Piezo non-specific cation channel cap domain-containing protein</fullName>
    </recommendedName>
</protein>
<sequence>MHVSGCPGYWSSLLAVLHSSRSNQKTLFTMSSQQQNLIPFSQKAFDNLTAQYAFHPAAMQFISNYHPEDIIVAKIKSHASLLWNISPANRAAMITELSTATAIYVTLMWTIQRNVSIVKNIEASGKYTVCYKDKETRDQIVQMLTHIRNEPITLPGLIPKALRTTAGTEAKIAHRLEVVHSESPRTLTSWLSTETSPSSCSK</sequence>
<evidence type="ECO:0000259" key="1">
    <source>
        <dbReference type="Pfam" id="PF12166"/>
    </source>
</evidence>
<accession>A0A7N4P3P9</accession>
<dbReference type="GO" id="GO:0016020">
    <property type="term" value="C:membrane"/>
    <property type="evidence" value="ECO:0007669"/>
    <property type="project" value="InterPro"/>
</dbReference>
<dbReference type="PANTHER" id="PTHR47049">
    <property type="entry name" value="PIEZO-TYPE MECHANOSENSITIVE ION CHANNEL HOMOLOG"/>
    <property type="match status" value="1"/>
</dbReference>
<keyword evidence="3" id="KW-1185">Reference proteome</keyword>
<dbReference type="Ensembl" id="ENSSHAT00000048108.1">
    <property type="protein sequence ID" value="ENSSHAP00000032530.1"/>
    <property type="gene ID" value="ENSSHAG00000026277.1"/>
</dbReference>
<dbReference type="PANTHER" id="PTHR47049:SF7">
    <property type="entry name" value="PIEZO-TYPE MECHANOSENSITIVE ION CHANNEL COMPONENT 2 ISOFORM X1"/>
    <property type="match status" value="1"/>
</dbReference>
<proteinExistence type="predicted"/>
<dbReference type="GeneTree" id="ENSGT00940000164142"/>
<dbReference type="AlphaFoldDB" id="A0A7N4P3P9"/>
<reference evidence="2" key="2">
    <citation type="submission" date="2025-08" db="UniProtKB">
        <authorList>
            <consortium name="Ensembl"/>
        </authorList>
    </citation>
    <scope>IDENTIFICATION</scope>
</reference>
<evidence type="ECO:0000313" key="2">
    <source>
        <dbReference type="Ensembl" id="ENSSHAP00000032530.1"/>
    </source>
</evidence>
<reference evidence="2 3" key="1">
    <citation type="journal article" date="2011" name="Proc. Natl. Acad. Sci. U.S.A.">
        <title>Genetic diversity and population structure of the endangered marsupial Sarcophilus harrisii (Tasmanian devil).</title>
        <authorList>
            <person name="Miller W."/>
            <person name="Hayes V.M."/>
            <person name="Ratan A."/>
            <person name="Petersen D.C."/>
            <person name="Wittekindt N.E."/>
            <person name="Miller J."/>
            <person name="Walenz B."/>
            <person name="Knight J."/>
            <person name="Qi J."/>
            <person name="Zhao F."/>
            <person name="Wang Q."/>
            <person name="Bedoya-Reina O.C."/>
            <person name="Katiyar N."/>
            <person name="Tomsho L.P."/>
            <person name="Kasson L.M."/>
            <person name="Hardie R.A."/>
            <person name="Woodbridge P."/>
            <person name="Tindall E.A."/>
            <person name="Bertelsen M.F."/>
            <person name="Dixon D."/>
            <person name="Pyecroft S."/>
            <person name="Helgen K.M."/>
            <person name="Lesk A.M."/>
            <person name="Pringle T.H."/>
            <person name="Patterson N."/>
            <person name="Zhang Y."/>
            <person name="Kreiss A."/>
            <person name="Woods G.M."/>
            <person name="Jones M.E."/>
            <person name="Schuster S.C."/>
        </authorList>
    </citation>
    <scope>NUCLEOTIDE SEQUENCE [LARGE SCALE GENOMIC DNA]</scope>
</reference>
<dbReference type="InterPro" id="IPR031334">
    <property type="entry name" value="Piezo_cap_dom"/>
</dbReference>